<proteinExistence type="predicted"/>
<feature type="compositionally biased region" description="Basic and acidic residues" evidence="1">
    <location>
        <begin position="48"/>
        <end position="62"/>
    </location>
</feature>
<evidence type="ECO:0000313" key="3">
    <source>
        <dbReference type="Proteomes" id="UP000069272"/>
    </source>
</evidence>
<evidence type="ECO:0000313" key="2">
    <source>
        <dbReference type="EnsemblMetazoa" id="AALB005068-PA"/>
    </source>
</evidence>
<feature type="compositionally biased region" description="Polar residues" evidence="1">
    <location>
        <begin position="188"/>
        <end position="210"/>
    </location>
</feature>
<feature type="region of interest" description="Disordered" evidence="1">
    <location>
        <begin position="186"/>
        <end position="211"/>
    </location>
</feature>
<reference evidence="2 3" key="1">
    <citation type="journal article" date="2017" name="G3 (Bethesda)">
        <title>The Physical Genome Mapping of Anopheles albimanus Corrected Scaffold Misassemblies and Identified Interarm Rearrangements in Genus Anopheles.</title>
        <authorList>
            <person name="Artemov G.N."/>
            <person name="Peery A.N."/>
            <person name="Jiang X."/>
            <person name="Tu Z."/>
            <person name="Stegniy V.N."/>
            <person name="Sharakhova M.V."/>
            <person name="Sharakhov I.V."/>
        </authorList>
    </citation>
    <scope>NUCLEOTIDE SEQUENCE [LARGE SCALE GENOMIC DNA]</scope>
    <source>
        <strain evidence="2 3">ALBI9_A</strain>
    </source>
</reference>
<dbReference type="VEuPathDB" id="VectorBase:AALB20_028306"/>
<accession>A0A182FEX7</accession>
<dbReference type="STRING" id="7167.A0A182FEX7"/>
<feature type="compositionally biased region" description="Low complexity" evidence="1">
    <location>
        <begin position="28"/>
        <end position="37"/>
    </location>
</feature>
<dbReference type="AlphaFoldDB" id="A0A182FEX7"/>
<protein>
    <submittedName>
        <fullName evidence="2">Uncharacterized protein</fullName>
    </submittedName>
</protein>
<reference evidence="2" key="2">
    <citation type="submission" date="2022-08" db="UniProtKB">
        <authorList>
            <consortium name="EnsemblMetazoa"/>
        </authorList>
    </citation>
    <scope>IDENTIFICATION</scope>
    <source>
        <strain evidence="2">STECLA/ALBI9_A</strain>
    </source>
</reference>
<sequence length="277" mass="30435">MRKYSNAGGTKSKEAANSRKQDANELDSGVSSSPSRGTGRRTKKLTKQQKEQLKSADAKDKQTSAGPAVPATPPVENKNITPLPGFQQAFGSTEIGKFSEAFFNSSPTPTTDTSTPEHHHHHHPLHHHPLSEHQQQQQQQHQLLHHSQRTSTPQQQQQQQQQAHHQLSGGTVEQLMMDSLHTYESDVDTLSPQQQQQAWEHTGTSGTTMGSLDRLSSYESCHNGGNISSAAAAGYNLQIGTSFHPSYYESSSYSSDHAVDSPLGSYFSEMTCNEFVN</sequence>
<feature type="compositionally biased region" description="Basic residues" evidence="1">
    <location>
        <begin position="38"/>
        <end position="47"/>
    </location>
</feature>
<feature type="region of interest" description="Disordered" evidence="1">
    <location>
        <begin position="101"/>
        <end position="168"/>
    </location>
</feature>
<feature type="compositionally biased region" description="Low complexity" evidence="1">
    <location>
        <begin position="105"/>
        <end position="114"/>
    </location>
</feature>
<organism evidence="2 3">
    <name type="scientific">Anopheles albimanus</name>
    <name type="common">New world malaria mosquito</name>
    <dbReference type="NCBI Taxonomy" id="7167"/>
    <lineage>
        <taxon>Eukaryota</taxon>
        <taxon>Metazoa</taxon>
        <taxon>Ecdysozoa</taxon>
        <taxon>Arthropoda</taxon>
        <taxon>Hexapoda</taxon>
        <taxon>Insecta</taxon>
        <taxon>Pterygota</taxon>
        <taxon>Neoptera</taxon>
        <taxon>Endopterygota</taxon>
        <taxon>Diptera</taxon>
        <taxon>Nematocera</taxon>
        <taxon>Culicoidea</taxon>
        <taxon>Culicidae</taxon>
        <taxon>Anophelinae</taxon>
        <taxon>Anopheles</taxon>
    </lineage>
</organism>
<dbReference type="EnsemblMetazoa" id="AALB005068-RA">
    <property type="protein sequence ID" value="AALB005068-PA"/>
    <property type="gene ID" value="AALB005068"/>
</dbReference>
<feature type="compositionally biased region" description="Basic and acidic residues" evidence="1">
    <location>
        <begin position="11"/>
        <end position="23"/>
    </location>
</feature>
<dbReference type="Proteomes" id="UP000069272">
    <property type="component" value="Chromosome 3L"/>
</dbReference>
<keyword evidence="3" id="KW-1185">Reference proteome</keyword>
<dbReference type="VEuPathDB" id="VectorBase:AALB005068"/>
<feature type="region of interest" description="Disordered" evidence="1">
    <location>
        <begin position="1"/>
        <end position="88"/>
    </location>
</feature>
<name>A0A182FEX7_ANOAL</name>
<feature type="compositionally biased region" description="Low complexity" evidence="1">
    <location>
        <begin position="132"/>
        <end position="142"/>
    </location>
</feature>
<feature type="compositionally biased region" description="Basic residues" evidence="1">
    <location>
        <begin position="118"/>
        <end position="128"/>
    </location>
</feature>
<evidence type="ECO:0000256" key="1">
    <source>
        <dbReference type="SAM" id="MobiDB-lite"/>
    </source>
</evidence>